<proteinExistence type="predicted"/>
<feature type="domain" description="Transposase DDE" evidence="1">
    <location>
        <begin position="5"/>
        <end position="48"/>
    </location>
</feature>
<dbReference type="Pfam" id="PF13701">
    <property type="entry name" value="DDE_Tnp_1_4"/>
    <property type="match status" value="1"/>
</dbReference>
<sequence>MHWHVVGYEDLNDHQQLRYDVAIQSAVERAEVLASSSTLCRWENQANRLTA</sequence>
<accession>A0A1I4W1M0</accession>
<dbReference type="AlphaFoldDB" id="A0A1I4W1M0"/>
<dbReference type="Proteomes" id="UP000183287">
    <property type="component" value="Unassembled WGS sequence"/>
</dbReference>
<name>A0A1I4W1M0_9PROT</name>
<evidence type="ECO:0000313" key="3">
    <source>
        <dbReference type="Proteomes" id="UP000183287"/>
    </source>
</evidence>
<reference evidence="3" key="1">
    <citation type="submission" date="2016-10" db="EMBL/GenBank/DDBJ databases">
        <authorList>
            <person name="Varghese N."/>
            <person name="Submissions S."/>
        </authorList>
    </citation>
    <scope>NUCLEOTIDE SEQUENCE [LARGE SCALE GENOMIC DNA]</scope>
    <source>
        <strain evidence="3">Nm44</strain>
    </source>
</reference>
<protein>
    <submittedName>
        <fullName evidence="2">Transposase DDE domain group 1</fullName>
    </submittedName>
</protein>
<organism evidence="2 3">
    <name type="scientific">Nitrosomonas communis</name>
    <dbReference type="NCBI Taxonomy" id="44574"/>
    <lineage>
        <taxon>Bacteria</taxon>
        <taxon>Pseudomonadati</taxon>
        <taxon>Pseudomonadota</taxon>
        <taxon>Betaproteobacteria</taxon>
        <taxon>Nitrosomonadales</taxon>
        <taxon>Nitrosomonadaceae</taxon>
        <taxon>Nitrosomonas</taxon>
    </lineage>
</organism>
<evidence type="ECO:0000259" key="1">
    <source>
        <dbReference type="Pfam" id="PF13701"/>
    </source>
</evidence>
<keyword evidence="3" id="KW-1185">Reference proteome</keyword>
<evidence type="ECO:0000313" key="2">
    <source>
        <dbReference type="EMBL" id="SFN07372.1"/>
    </source>
</evidence>
<gene>
    <name evidence="2" type="ORF">SAMN05421863_10962</name>
</gene>
<dbReference type="EMBL" id="FOUB01000096">
    <property type="protein sequence ID" value="SFN07372.1"/>
    <property type="molecule type" value="Genomic_DNA"/>
</dbReference>
<dbReference type="InterPro" id="IPR025668">
    <property type="entry name" value="Tnp_DDE_dom"/>
</dbReference>